<dbReference type="STRING" id="311403.Arad_9090"/>
<protein>
    <submittedName>
        <fullName evidence="2">Uncharacterized protein</fullName>
    </submittedName>
</protein>
<gene>
    <name evidence="2" type="ordered locus">Arad_9090</name>
</gene>
<name>B9JJW4_RHIR8</name>
<sequence>MCLRGSADGRSVEKPRGISSILKSRLDPERSSLSETSAKPAWPHFEHSSFREYRSRAAILFQSGTQVSLLLSVLFPLLKRADVIALIETPLKKRVMDRKRD</sequence>
<feature type="region of interest" description="Disordered" evidence="1">
    <location>
        <begin position="1"/>
        <end position="41"/>
    </location>
</feature>
<reference evidence="2 3" key="1">
    <citation type="journal article" date="2009" name="J. Bacteriol.">
        <title>Genome sequences of three Agrobacterium biovars help elucidate the evolution of multichromosome genomes in bacteria.</title>
        <authorList>
            <person name="Slater S.C."/>
            <person name="Goldman B.S."/>
            <person name="Goodner B."/>
            <person name="Setubal J.C."/>
            <person name="Farrand S.K."/>
            <person name="Nester E.W."/>
            <person name="Burr T.J."/>
            <person name="Banta L."/>
            <person name="Dickerman A.W."/>
            <person name="Paulsen I."/>
            <person name="Otten L."/>
            <person name="Suen G."/>
            <person name="Welch R."/>
            <person name="Almeida N.F."/>
            <person name="Arnold F."/>
            <person name="Burton O.T."/>
            <person name="Du Z."/>
            <person name="Ewing A."/>
            <person name="Godsy E."/>
            <person name="Heisel S."/>
            <person name="Houmiel K.L."/>
            <person name="Jhaveri J."/>
            <person name="Lu J."/>
            <person name="Miller N.M."/>
            <person name="Norton S."/>
            <person name="Chen Q."/>
            <person name="Phoolcharoen W."/>
            <person name="Ohlin V."/>
            <person name="Ondrusek D."/>
            <person name="Pride N."/>
            <person name="Stricklin S.L."/>
            <person name="Sun J."/>
            <person name="Wheeler C."/>
            <person name="Wilson L."/>
            <person name="Zhu H."/>
            <person name="Wood D.W."/>
        </authorList>
    </citation>
    <scope>NUCLEOTIDE SEQUENCE [LARGE SCALE GENOMIC DNA]</scope>
    <source>
        <strain evidence="3">K84 / ATCC BAA-868</strain>
    </source>
</reference>
<dbReference type="AlphaFoldDB" id="B9JJW4"/>
<evidence type="ECO:0000313" key="2">
    <source>
        <dbReference type="EMBL" id="ACM30206.1"/>
    </source>
</evidence>
<dbReference type="EMBL" id="CP000629">
    <property type="protein sequence ID" value="ACM30206.1"/>
    <property type="molecule type" value="Genomic_DNA"/>
</dbReference>
<proteinExistence type="predicted"/>
<organism evidence="2 3">
    <name type="scientific">Rhizobium rhizogenes (strain K84 / ATCC BAA-868)</name>
    <name type="common">Agrobacterium radiobacter</name>
    <dbReference type="NCBI Taxonomy" id="311403"/>
    <lineage>
        <taxon>Bacteria</taxon>
        <taxon>Pseudomonadati</taxon>
        <taxon>Pseudomonadota</taxon>
        <taxon>Alphaproteobacteria</taxon>
        <taxon>Hyphomicrobiales</taxon>
        <taxon>Rhizobiaceae</taxon>
        <taxon>Rhizobium/Agrobacterium group</taxon>
        <taxon>Rhizobium</taxon>
    </lineage>
</organism>
<accession>B9JJW4</accession>
<evidence type="ECO:0000256" key="1">
    <source>
        <dbReference type="SAM" id="MobiDB-lite"/>
    </source>
</evidence>
<dbReference type="HOGENOM" id="CLU_2285456_0_0_5"/>
<evidence type="ECO:0000313" key="3">
    <source>
        <dbReference type="Proteomes" id="UP000001600"/>
    </source>
</evidence>
<dbReference type="Proteomes" id="UP000001600">
    <property type="component" value="Chromosome 2"/>
</dbReference>
<dbReference type="KEGG" id="ara:Arad_9090"/>